<evidence type="ECO:0000256" key="1">
    <source>
        <dbReference type="ARBA" id="ARBA00004141"/>
    </source>
</evidence>
<protein>
    <submittedName>
        <fullName evidence="6">Uncharacterized protein</fullName>
    </submittedName>
</protein>
<dbReference type="Proteomes" id="UP001497497">
    <property type="component" value="Unassembled WGS sequence"/>
</dbReference>
<evidence type="ECO:0000256" key="2">
    <source>
        <dbReference type="ARBA" id="ARBA00022692"/>
    </source>
</evidence>
<keyword evidence="7" id="KW-1185">Reference proteome</keyword>
<evidence type="ECO:0000313" key="6">
    <source>
        <dbReference type="EMBL" id="CAL1536993.1"/>
    </source>
</evidence>
<keyword evidence="2 5" id="KW-0812">Transmembrane</keyword>
<keyword evidence="3 5" id="KW-1133">Transmembrane helix</keyword>
<sequence>GSTLTLLSENLKTMDDSDVLPTISGHDVIMAYGGEHRHYVQHSGDRRCCTCHFWCRTTLLVLSFLVWGAGVTMISLGAWALVNSSGLELFETLLAEPSWMLIGTGIVMVVVGVVGCAGALRLNIICLRVFMVLVIAVFVLQLALAAVV</sequence>
<comment type="caution">
    <text evidence="6">The sequence shown here is derived from an EMBL/GenBank/DDBJ whole genome shotgun (WGS) entry which is preliminary data.</text>
</comment>
<dbReference type="AlphaFoldDB" id="A0AAV2HY04"/>
<dbReference type="GO" id="GO:0016020">
    <property type="term" value="C:membrane"/>
    <property type="evidence" value="ECO:0007669"/>
    <property type="project" value="UniProtKB-SubCell"/>
</dbReference>
<evidence type="ECO:0000313" key="7">
    <source>
        <dbReference type="Proteomes" id="UP001497497"/>
    </source>
</evidence>
<evidence type="ECO:0000256" key="3">
    <source>
        <dbReference type="ARBA" id="ARBA00022989"/>
    </source>
</evidence>
<accession>A0AAV2HY04</accession>
<feature type="non-terminal residue" evidence="6">
    <location>
        <position position="1"/>
    </location>
</feature>
<feature type="transmembrane region" description="Helical" evidence="5">
    <location>
        <begin position="127"/>
        <end position="147"/>
    </location>
</feature>
<keyword evidence="4 5" id="KW-0472">Membrane</keyword>
<proteinExistence type="predicted"/>
<comment type="subcellular location">
    <subcellularLocation>
        <location evidence="1">Membrane</location>
        <topology evidence="1">Multi-pass membrane protein</topology>
    </subcellularLocation>
</comment>
<evidence type="ECO:0000256" key="4">
    <source>
        <dbReference type="ARBA" id="ARBA00023136"/>
    </source>
</evidence>
<evidence type="ECO:0000256" key="5">
    <source>
        <dbReference type="SAM" id="Phobius"/>
    </source>
</evidence>
<feature type="transmembrane region" description="Helical" evidence="5">
    <location>
        <begin position="99"/>
        <end position="120"/>
    </location>
</feature>
<name>A0AAV2HY04_LYMST</name>
<feature type="non-terminal residue" evidence="6">
    <location>
        <position position="148"/>
    </location>
</feature>
<dbReference type="PRINTS" id="PR00259">
    <property type="entry name" value="TMFOUR"/>
</dbReference>
<feature type="transmembrane region" description="Helical" evidence="5">
    <location>
        <begin position="59"/>
        <end position="79"/>
    </location>
</feature>
<dbReference type="EMBL" id="CAXITT010000245">
    <property type="protein sequence ID" value="CAL1536993.1"/>
    <property type="molecule type" value="Genomic_DNA"/>
</dbReference>
<dbReference type="InterPro" id="IPR018499">
    <property type="entry name" value="Tetraspanin/Peripherin"/>
</dbReference>
<gene>
    <name evidence="6" type="ORF">GSLYS_00010906001</name>
</gene>
<dbReference type="Pfam" id="PF00335">
    <property type="entry name" value="Tetraspanin"/>
    <property type="match status" value="1"/>
</dbReference>
<reference evidence="6 7" key="1">
    <citation type="submission" date="2024-04" db="EMBL/GenBank/DDBJ databases">
        <authorList>
            <consortium name="Genoscope - CEA"/>
            <person name="William W."/>
        </authorList>
    </citation>
    <scope>NUCLEOTIDE SEQUENCE [LARGE SCALE GENOMIC DNA]</scope>
</reference>
<organism evidence="6 7">
    <name type="scientific">Lymnaea stagnalis</name>
    <name type="common">Great pond snail</name>
    <name type="synonym">Helix stagnalis</name>
    <dbReference type="NCBI Taxonomy" id="6523"/>
    <lineage>
        <taxon>Eukaryota</taxon>
        <taxon>Metazoa</taxon>
        <taxon>Spiralia</taxon>
        <taxon>Lophotrochozoa</taxon>
        <taxon>Mollusca</taxon>
        <taxon>Gastropoda</taxon>
        <taxon>Heterobranchia</taxon>
        <taxon>Euthyneura</taxon>
        <taxon>Panpulmonata</taxon>
        <taxon>Hygrophila</taxon>
        <taxon>Lymnaeoidea</taxon>
        <taxon>Lymnaeidae</taxon>
        <taxon>Lymnaea</taxon>
    </lineage>
</organism>